<feature type="transmembrane region" description="Helical" evidence="9">
    <location>
        <begin position="114"/>
        <end position="132"/>
    </location>
</feature>
<keyword evidence="8 9" id="KW-0472">Membrane</keyword>
<keyword evidence="3" id="KW-0808">Transferase</keyword>
<evidence type="ECO:0000256" key="3">
    <source>
        <dbReference type="ARBA" id="ARBA00022679"/>
    </source>
</evidence>
<comment type="similarity">
    <text evidence="2">Belongs to the sphingomyelin synthase family.</text>
</comment>
<dbReference type="GO" id="GO:0033188">
    <property type="term" value="F:sphingomyelin synthase activity"/>
    <property type="evidence" value="ECO:0007669"/>
    <property type="project" value="TreeGrafter"/>
</dbReference>
<evidence type="ECO:0000256" key="8">
    <source>
        <dbReference type="ARBA" id="ARBA00023136"/>
    </source>
</evidence>
<evidence type="ECO:0000256" key="1">
    <source>
        <dbReference type="ARBA" id="ARBA00004141"/>
    </source>
</evidence>
<feature type="transmembrane region" description="Helical" evidence="9">
    <location>
        <begin position="144"/>
        <end position="163"/>
    </location>
</feature>
<dbReference type="GO" id="GO:0000139">
    <property type="term" value="C:Golgi membrane"/>
    <property type="evidence" value="ECO:0007669"/>
    <property type="project" value="TreeGrafter"/>
</dbReference>
<dbReference type="GO" id="GO:0005789">
    <property type="term" value="C:endoplasmic reticulum membrane"/>
    <property type="evidence" value="ECO:0007669"/>
    <property type="project" value="TreeGrafter"/>
</dbReference>
<feature type="domain" description="Sphingomyelin synthase-like" evidence="10">
    <location>
        <begin position="206"/>
        <end position="278"/>
    </location>
</feature>
<evidence type="ECO:0000256" key="4">
    <source>
        <dbReference type="ARBA" id="ARBA00022692"/>
    </source>
</evidence>
<dbReference type="GO" id="GO:0005886">
    <property type="term" value="C:plasma membrane"/>
    <property type="evidence" value="ECO:0007669"/>
    <property type="project" value="TreeGrafter"/>
</dbReference>
<keyword evidence="5" id="KW-0746">Sphingolipid metabolism</keyword>
<evidence type="ECO:0000259" key="10">
    <source>
        <dbReference type="Pfam" id="PF14360"/>
    </source>
</evidence>
<keyword evidence="12" id="KW-1185">Reference proteome</keyword>
<dbReference type="PANTHER" id="PTHR21290:SF34">
    <property type="entry name" value="PHOSPHATIDYLCHOLINE:CERAMIDE CHOLINEPHOSPHOTRANSFERASE 3-RELATED"/>
    <property type="match status" value="1"/>
</dbReference>
<proteinExistence type="inferred from homology"/>
<comment type="caution">
    <text evidence="11">The sequence shown here is derived from an EMBL/GenBank/DDBJ whole genome shotgun (WGS) entry which is preliminary data.</text>
</comment>
<feature type="transmembrane region" description="Helical" evidence="9">
    <location>
        <begin position="238"/>
        <end position="258"/>
    </location>
</feature>
<evidence type="ECO:0000256" key="5">
    <source>
        <dbReference type="ARBA" id="ARBA00022919"/>
    </source>
</evidence>
<dbReference type="InterPro" id="IPR025749">
    <property type="entry name" value="Sphingomyelin_synth-like_dom"/>
</dbReference>
<keyword evidence="6 9" id="KW-1133">Transmembrane helix</keyword>
<feature type="transmembrane region" description="Helical" evidence="9">
    <location>
        <begin position="209"/>
        <end position="229"/>
    </location>
</feature>
<dbReference type="Pfam" id="PF14360">
    <property type="entry name" value="PAP2_C"/>
    <property type="match status" value="1"/>
</dbReference>
<evidence type="ECO:0000313" key="11">
    <source>
        <dbReference type="EMBL" id="CAJ0598432.1"/>
    </source>
</evidence>
<dbReference type="EMBL" id="CATQJL010000223">
    <property type="protein sequence ID" value="CAJ0598432.1"/>
    <property type="molecule type" value="Genomic_DNA"/>
</dbReference>
<dbReference type="GO" id="GO:0047493">
    <property type="term" value="F:ceramide cholinephosphotransferase activity"/>
    <property type="evidence" value="ECO:0007669"/>
    <property type="project" value="TreeGrafter"/>
</dbReference>
<comment type="subcellular location">
    <subcellularLocation>
        <location evidence="1">Membrane</location>
        <topology evidence="1">Multi-pass membrane protein</topology>
    </subcellularLocation>
</comment>
<dbReference type="GO" id="GO:0006686">
    <property type="term" value="P:sphingomyelin biosynthetic process"/>
    <property type="evidence" value="ECO:0007669"/>
    <property type="project" value="TreeGrafter"/>
</dbReference>
<sequence>MAETTCYEPVVDRSSLRACYSNDVRSDLPDTDTTAVTIEKPSRSRTRRKIVFVSSKVVMSRCQFGKWLFLCLYLGLACLCNFAVIAYTHDFATRQPLPDFLFALFPEQEWASRLGDYMVTATVACFILLLIFHRSRSVVARRFMFIAGTLYTFRSITLLVTQLPPGYENNRLRCREQVNLTFGLFLSRVAEQAIRAGFQEKIGMLCGDMLFSGHTLSMITSALCIAYYLPHRWRMLQWVPHVLAGFGMACMIISRTHYTVDIVIGYWLSNFVFRVYHAFCEVDIFMERRKSVLYDMWIFWIVEWLEDDVVPGRIENKFEFPFDALLRLLLRDEAVKHHKQISISSASTFNLP</sequence>
<evidence type="ECO:0000256" key="9">
    <source>
        <dbReference type="SAM" id="Phobius"/>
    </source>
</evidence>
<organism evidence="11 12">
    <name type="scientific">Cylicocyclus nassatus</name>
    <name type="common">Nematode worm</name>
    <dbReference type="NCBI Taxonomy" id="53992"/>
    <lineage>
        <taxon>Eukaryota</taxon>
        <taxon>Metazoa</taxon>
        <taxon>Ecdysozoa</taxon>
        <taxon>Nematoda</taxon>
        <taxon>Chromadorea</taxon>
        <taxon>Rhabditida</taxon>
        <taxon>Rhabditina</taxon>
        <taxon>Rhabditomorpha</taxon>
        <taxon>Strongyloidea</taxon>
        <taxon>Strongylidae</taxon>
        <taxon>Cylicocyclus</taxon>
    </lineage>
</organism>
<dbReference type="AlphaFoldDB" id="A0AA36M698"/>
<evidence type="ECO:0000313" key="12">
    <source>
        <dbReference type="Proteomes" id="UP001176961"/>
    </source>
</evidence>
<dbReference type="GO" id="GO:0046513">
    <property type="term" value="P:ceramide biosynthetic process"/>
    <property type="evidence" value="ECO:0007669"/>
    <property type="project" value="TreeGrafter"/>
</dbReference>
<feature type="transmembrane region" description="Helical" evidence="9">
    <location>
        <begin position="67"/>
        <end position="87"/>
    </location>
</feature>
<keyword evidence="4 9" id="KW-0812">Transmembrane</keyword>
<dbReference type="Proteomes" id="UP001176961">
    <property type="component" value="Unassembled WGS sequence"/>
</dbReference>
<protein>
    <recommendedName>
        <fullName evidence="10">Sphingomyelin synthase-like domain-containing protein</fullName>
    </recommendedName>
</protein>
<keyword evidence="7" id="KW-0443">Lipid metabolism</keyword>
<evidence type="ECO:0000256" key="6">
    <source>
        <dbReference type="ARBA" id="ARBA00022989"/>
    </source>
</evidence>
<dbReference type="InterPro" id="IPR045221">
    <property type="entry name" value="Sphingomyelin_synth-like"/>
</dbReference>
<reference evidence="11" key="1">
    <citation type="submission" date="2023-07" db="EMBL/GenBank/DDBJ databases">
        <authorList>
            <consortium name="CYATHOMIX"/>
        </authorList>
    </citation>
    <scope>NUCLEOTIDE SEQUENCE</scope>
    <source>
        <strain evidence="11">N/A</strain>
    </source>
</reference>
<name>A0AA36M698_CYLNA</name>
<evidence type="ECO:0000256" key="7">
    <source>
        <dbReference type="ARBA" id="ARBA00023098"/>
    </source>
</evidence>
<dbReference type="PANTHER" id="PTHR21290">
    <property type="entry name" value="SPHINGOMYELIN SYNTHETASE"/>
    <property type="match status" value="1"/>
</dbReference>
<evidence type="ECO:0000256" key="2">
    <source>
        <dbReference type="ARBA" id="ARBA00005441"/>
    </source>
</evidence>
<gene>
    <name evidence="11" type="ORF">CYNAS_LOCUS10415</name>
</gene>
<accession>A0AA36M698</accession>